<keyword evidence="6 15" id="KW-0812">Transmembrane</keyword>
<evidence type="ECO:0000256" key="12">
    <source>
        <dbReference type="ARBA" id="ARBA00023136"/>
    </source>
</evidence>
<evidence type="ECO:0000256" key="11">
    <source>
        <dbReference type="ARBA" id="ARBA00023128"/>
    </source>
</evidence>
<proteinExistence type="inferred from homology"/>
<dbReference type="Proteomes" id="UP000641853">
    <property type="component" value="Unassembled WGS sequence"/>
</dbReference>
<feature type="region of interest" description="Disordered" evidence="14">
    <location>
        <begin position="1257"/>
        <end position="1297"/>
    </location>
</feature>
<evidence type="ECO:0000256" key="4">
    <source>
        <dbReference type="ARBA" id="ARBA00020978"/>
    </source>
</evidence>
<dbReference type="GO" id="GO:0005739">
    <property type="term" value="C:mitochondrion"/>
    <property type="evidence" value="ECO:0007669"/>
    <property type="project" value="UniProtKB-SubCell"/>
</dbReference>
<feature type="compositionally biased region" description="Acidic residues" evidence="14">
    <location>
        <begin position="998"/>
        <end position="1009"/>
    </location>
</feature>
<keyword evidence="8 15" id="KW-1133">Transmembrane helix</keyword>
<keyword evidence="7" id="KW-0653">Protein transport</keyword>
<keyword evidence="11" id="KW-0496">Mitochondrion</keyword>
<dbReference type="InterPro" id="IPR024461">
    <property type="entry name" value="CCDC90-like"/>
</dbReference>
<evidence type="ECO:0000256" key="5">
    <source>
        <dbReference type="ARBA" id="ARBA00022448"/>
    </source>
</evidence>
<dbReference type="Gene3D" id="1.20.5.340">
    <property type="match status" value="1"/>
</dbReference>
<dbReference type="InterPro" id="IPR033370">
    <property type="entry name" value="COG1"/>
</dbReference>
<sequence length="1297" mass="145427">MASAGPDPQSLKSWQDAFQYPVPTVRHLEQELRRDIASNKERLRALVGTRYRELVGTAETIVLMNREIQEVDSTLADIGRRCNPRLIQRMHAHMNQIKDNAQDKGKKLALSGFAVQGIDSSTETERRALGAQLSLLHRCTQAIAYLLRKRGSPLLMAKLLVVSRLLHKTLSQQKTIPPFLDNLRNQLASLRRTLLKRIDKRLASAKSTVDDTIESLAAYCLATSSSSDDAIRHFHHVRLDVIGNLLGLTEPSGENVPNALQLYIQTLQMSKTLLSRRLSDMLNKLKARPILADPDILNLDELNVDVLGRWVAADVKNFTPWIKLSELSKSDAEKTIKQWSKQAFDAFVKGCSHTLTDWYSFSELLALRRKTLELWLSSWGTTPTHSPLNVLEGIRSAFNERLSQILSDQAKELEQFGQTVSSVVTNWDTNEHVETLSLWDDELINLDFSDGAAAFKQTIADRLLGRDADVSAVLAKYETWLAAIGKSKEHINEMKRVRWTDILEEGEEEDADVDITAILNDDDTALLKDALQQSVRESFNYLQSSFAEVLNSFESSHRHKKAAFLLKLIRLVRKDLPVDFISSDFVFSKEIVPQLQQILTAQVVTLTEPLIIWSQRASQTTKILPGRSLWEGDPELPVQPSPAIFKFLRRLVDTMDGYGLGLWDVSTTQALKGGLRKELGATAAAILKALESVHDRGESTASKEAETVENGDTDGDTDRIRQSDADVAIGAQNADDYKIQLYFDLVYLSNALVTAEPSKDSLSDAVESLCSSLDSNPKTVKIMEQRAQDYWKRTHLLTEFAPTTFTNWQRPKSSLFRGFFTAHVTFRPANNFAAGKLECPLANFLPVYATHYGFNTCFHEWSGGSTNFFIMASPRLPFLYPHLMRAIRTCEPSTYRTIRSPSHNRAFHASRSRAQEAYHRRYGPAAEANLPPPSKPKEEFSKDQESKLPATADGNHKLEQSQSQDGTQRNVLDASQEKDDDPKTAQPRESQSLNDSQPQEEFEPDLDDAPDIHAASPVPTERPSQDRHKPNPLNDNPLDGVLHMPSPSSPLTPTETTPSANTPHLSPAPYVHHFDTYSLVCDLSKGGFTEAQSITMMKAIRTILHNNLDIARQSLTSKSDVENETYLFKAACSELQSSLQTARNSEMQRQRASRAQLEHEADILSQRLNQELAGLKDDIKGMFNDHKMTTREQQRSIDTSVQELNYKITVSLNSDGKSEIEGLRWILTRRAAMAVATSAFMIIIFLKYYSVRRSQEAAEKKKEAPAKETTEKRVAQEAAPPPTLPAVPEIIVSESLG</sequence>
<dbReference type="PANTHER" id="PTHR31658">
    <property type="entry name" value="CONSERVED OLIGOMERIC GOLGI COMPLEX SUBUNIT 1"/>
    <property type="match status" value="1"/>
</dbReference>
<feature type="compositionally biased region" description="Polar residues" evidence="14">
    <location>
        <begin position="987"/>
        <end position="997"/>
    </location>
</feature>
<feature type="region of interest" description="Disordered" evidence="14">
    <location>
        <begin position="697"/>
        <end position="720"/>
    </location>
</feature>
<feature type="region of interest" description="Disordered" evidence="14">
    <location>
        <begin position="896"/>
        <end position="1064"/>
    </location>
</feature>
<evidence type="ECO:0000256" key="6">
    <source>
        <dbReference type="ARBA" id="ARBA00022692"/>
    </source>
</evidence>
<reference evidence="16" key="1">
    <citation type="submission" date="2020-06" db="EMBL/GenBank/DDBJ databases">
        <title>Draft genome sequences of strains closely related to Aspergillus parafelis and Aspergillus hiratsukae.</title>
        <authorList>
            <person name="Dos Santos R.A.C."/>
            <person name="Rivero-Menendez O."/>
            <person name="Steenwyk J.L."/>
            <person name="Mead M.E."/>
            <person name="Goldman G.H."/>
            <person name="Alastruey-Izquierdo A."/>
            <person name="Rokas A."/>
        </authorList>
    </citation>
    <scope>NUCLEOTIDE SEQUENCE</scope>
    <source>
        <strain evidence="16">CNM-CM7691</strain>
    </source>
</reference>
<feature type="compositionally biased region" description="Basic and acidic residues" evidence="14">
    <location>
        <begin position="935"/>
        <end position="946"/>
    </location>
</feature>
<evidence type="ECO:0000256" key="7">
    <source>
        <dbReference type="ARBA" id="ARBA00022927"/>
    </source>
</evidence>
<evidence type="ECO:0000256" key="1">
    <source>
        <dbReference type="ARBA" id="ARBA00004173"/>
    </source>
</evidence>
<feature type="compositionally biased region" description="Basic and acidic residues" evidence="14">
    <location>
        <begin position="1257"/>
        <end position="1275"/>
    </location>
</feature>
<dbReference type="GO" id="GO:0006891">
    <property type="term" value="P:intra-Golgi vesicle-mediated transport"/>
    <property type="evidence" value="ECO:0007669"/>
    <property type="project" value="InterPro"/>
</dbReference>
<protein>
    <recommendedName>
        <fullName evidence="4">Conserved oligomeric Golgi complex subunit 1</fullName>
    </recommendedName>
</protein>
<evidence type="ECO:0000256" key="3">
    <source>
        <dbReference type="ARBA" id="ARBA00006653"/>
    </source>
</evidence>
<dbReference type="Pfam" id="PF07798">
    <property type="entry name" value="CCDC90-like"/>
    <property type="match status" value="1"/>
</dbReference>
<feature type="compositionally biased region" description="Basic and acidic residues" evidence="14">
    <location>
        <begin position="697"/>
        <end position="706"/>
    </location>
</feature>
<comment type="similarity">
    <text evidence="3">Belongs to the COG1 family.</text>
</comment>
<accession>A0A8H6QML9</accession>
<dbReference type="GO" id="GO:0015031">
    <property type="term" value="P:protein transport"/>
    <property type="evidence" value="ECO:0007669"/>
    <property type="project" value="UniProtKB-KW"/>
</dbReference>
<comment type="caution">
    <text evidence="16">The sequence shown here is derived from an EMBL/GenBank/DDBJ whole genome shotgun (WGS) entry which is preliminary data.</text>
</comment>
<keyword evidence="9" id="KW-0333">Golgi apparatus</keyword>
<evidence type="ECO:0000256" key="10">
    <source>
        <dbReference type="ARBA" id="ARBA00023054"/>
    </source>
</evidence>
<keyword evidence="17" id="KW-1185">Reference proteome</keyword>
<dbReference type="GO" id="GO:0000139">
    <property type="term" value="C:Golgi membrane"/>
    <property type="evidence" value="ECO:0007669"/>
    <property type="project" value="UniProtKB-SubCell"/>
</dbReference>
<feature type="compositionally biased region" description="Polar residues" evidence="14">
    <location>
        <begin position="960"/>
        <end position="970"/>
    </location>
</feature>
<dbReference type="FunFam" id="1.20.5.340:FF:000041">
    <property type="entry name" value="Moz represents a chromatin-associated acetyltransferase protein"/>
    <property type="match status" value="1"/>
</dbReference>
<keyword evidence="12 15" id="KW-0472">Membrane</keyword>
<feature type="coiled-coil region" evidence="13">
    <location>
        <begin position="1147"/>
        <end position="1185"/>
    </location>
</feature>
<evidence type="ECO:0000256" key="13">
    <source>
        <dbReference type="SAM" id="Coils"/>
    </source>
</evidence>
<evidence type="ECO:0000256" key="2">
    <source>
        <dbReference type="ARBA" id="ARBA00004395"/>
    </source>
</evidence>
<comment type="subcellular location">
    <subcellularLocation>
        <location evidence="2">Golgi apparatus membrane</location>
        <topology evidence="2">Peripheral membrane protein</topology>
    </subcellularLocation>
    <subcellularLocation>
        <location evidence="1">Mitochondrion</location>
    </subcellularLocation>
</comment>
<evidence type="ECO:0000256" key="8">
    <source>
        <dbReference type="ARBA" id="ARBA00022989"/>
    </source>
</evidence>
<keyword evidence="10 13" id="KW-0175">Coiled coil</keyword>
<keyword evidence="5" id="KW-0813">Transport</keyword>
<evidence type="ECO:0000313" key="17">
    <source>
        <dbReference type="Proteomes" id="UP000641853"/>
    </source>
</evidence>
<dbReference type="EMBL" id="JACBAG010001926">
    <property type="protein sequence ID" value="KAF7174947.1"/>
    <property type="molecule type" value="Genomic_DNA"/>
</dbReference>
<evidence type="ECO:0000313" key="16">
    <source>
        <dbReference type="EMBL" id="KAF7174947.1"/>
    </source>
</evidence>
<gene>
    <name evidence="16" type="ORF">CNMCM7691_005415</name>
</gene>
<name>A0A8H6QML9_9EURO</name>
<feature type="compositionally biased region" description="Low complexity" evidence="14">
    <location>
        <begin position="1045"/>
        <end position="1059"/>
    </location>
</feature>
<evidence type="ECO:0000256" key="15">
    <source>
        <dbReference type="SAM" id="Phobius"/>
    </source>
</evidence>
<evidence type="ECO:0000256" key="14">
    <source>
        <dbReference type="SAM" id="MobiDB-lite"/>
    </source>
</evidence>
<dbReference type="PANTHER" id="PTHR31658:SF0">
    <property type="entry name" value="CONSERVED OLIGOMERIC GOLGI COMPLEX SUBUNIT 1"/>
    <property type="match status" value="1"/>
</dbReference>
<organism evidence="16 17">
    <name type="scientific">Aspergillus felis</name>
    <dbReference type="NCBI Taxonomy" id="1287682"/>
    <lineage>
        <taxon>Eukaryota</taxon>
        <taxon>Fungi</taxon>
        <taxon>Dikarya</taxon>
        <taxon>Ascomycota</taxon>
        <taxon>Pezizomycotina</taxon>
        <taxon>Eurotiomycetes</taxon>
        <taxon>Eurotiomycetidae</taxon>
        <taxon>Eurotiales</taxon>
        <taxon>Aspergillaceae</taxon>
        <taxon>Aspergillus</taxon>
        <taxon>Aspergillus subgen. Fumigati</taxon>
    </lineage>
</organism>
<feature type="transmembrane region" description="Helical" evidence="15">
    <location>
        <begin position="1231"/>
        <end position="1251"/>
    </location>
</feature>
<evidence type="ECO:0000256" key="9">
    <source>
        <dbReference type="ARBA" id="ARBA00023034"/>
    </source>
</evidence>
<dbReference type="GO" id="GO:0017119">
    <property type="term" value="C:Golgi transport complex"/>
    <property type="evidence" value="ECO:0007669"/>
    <property type="project" value="InterPro"/>
</dbReference>
<dbReference type="Pfam" id="PF08700">
    <property type="entry name" value="VPS51_Exo84_N"/>
    <property type="match status" value="1"/>
</dbReference>